<accession>A0ABP0Y4L2</accession>
<feature type="transmembrane region" description="Helical" evidence="1">
    <location>
        <begin position="32"/>
        <end position="50"/>
    </location>
</feature>
<organism evidence="2 3">
    <name type="scientific">Citrullus colocynthis</name>
    <name type="common">colocynth</name>
    <dbReference type="NCBI Taxonomy" id="252529"/>
    <lineage>
        <taxon>Eukaryota</taxon>
        <taxon>Viridiplantae</taxon>
        <taxon>Streptophyta</taxon>
        <taxon>Embryophyta</taxon>
        <taxon>Tracheophyta</taxon>
        <taxon>Spermatophyta</taxon>
        <taxon>Magnoliopsida</taxon>
        <taxon>eudicotyledons</taxon>
        <taxon>Gunneridae</taxon>
        <taxon>Pentapetalae</taxon>
        <taxon>rosids</taxon>
        <taxon>fabids</taxon>
        <taxon>Cucurbitales</taxon>
        <taxon>Cucurbitaceae</taxon>
        <taxon>Benincaseae</taxon>
        <taxon>Citrullus</taxon>
    </lineage>
</organism>
<feature type="transmembrane region" description="Helical" evidence="1">
    <location>
        <begin position="62"/>
        <end position="80"/>
    </location>
</feature>
<sequence>MDWFQPKRRGPEWKQGWTGQTLGSVSSPPPQFLTIFGIVIVLLWFSQFNTGYEAQMNKNFQLVLFLLPILVIFFMSSYSIGGLINFRLRRPATGSTQRGASPWTIAILVPLILILLYYQPSFR</sequence>
<keyword evidence="1" id="KW-0812">Transmembrane</keyword>
<dbReference type="EMBL" id="OZ021736">
    <property type="protein sequence ID" value="CAK9315361.1"/>
    <property type="molecule type" value="Genomic_DNA"/>
</dbReference>
<feature type="transmembrane region" description="Helical" evidence="1">
    <location>
        <begin position="100"/>
        <end position="118"/>
    </location>
</feature>
<dbReference type="PANTHER" id="PTHR33306">
    <property type="entry name" value="EXPRESSED PROTEIN-RELATED-RELATED"/>
    <property type="match status" value="1"/>
</dbReference>
<evidence type="ECO:0000256" key="1">
    <source>
        <dbReference type="SAM" id="Phobius"/>
    </source>
</evidence>
<gene>
    <name evidence="2" type="ORF">CITCOLO1_LOCUS7147</name>
</gene>
<keyword evidence="3" id="KW-1185">Reference proteome</keyword>
<proteinExistence type="predicted"/>
<keyword evidence="1" id="KW-0472">Membrane</keyword>
<reference evidence="2 3" key="1">
    <citation type="submission" date="2024-03" db="EMBL/GenBank/DDBJ databases">
        <authorList>
            <person name="Gkanogiannis A."/>
            <person name="Becerra Lopez-Lavalle L."/>
        </authorList>
    </citation>
    <scope>NUCLEOTIDE SEQUENCE [LARGE SCALE GENOMIC DNA]</scope>
</reference>
<protein>
    <submittedName>
        <fullName evidence="2">Uncharacterized protein</fullName>
    </submittedName>
</protein>
<keyword evidence="1" id="KW-1133">Transmembrane helix</keyword>
<dbReference type="Proteomes" id="UP001642487">
    <property type="component" value="Chromosome 2"/>
</dbReference>
<evidence type="ECO:0000313" key="3">
    <source>
        <dbReference type="Proteomes" id="UP001642487"/>
    </source>
</evidence>
<evidence type="ECO:0000313" key="2">
    <source>
        <dbReference type="EMBL" id="CAK9315361.1"/>
    </source>
</evidence>
<dbReference type="PANTHER" id="PTHR33306:SF21">
    <property type="entry name" value="TRANSMEMBRANE PROTEIN"/>
    <property type="match status" value="1"/>
</dbReference>
<name>A0ABP0Y4L2_9ROSI</name>